<dbReference type="FunFam" id="3.40.50.10140:FF:000007">
    <property type="entry name" value="Disease resistance protein (TIR-NBS-LRR class)"/>
    <property type="match status" value="1"/>
</dbReference>
<evidence type="ECO:0000313" key="3">
    <source>
        <dbReference type="EMBL" id="CAK7354292.1"/>
    </source>
</evidence>
<keyword evidence="1" id="KW-0520">NAD</keyword>
<dbReference type="InterPro" id="IPR000157">
    <property type="entry name" value="TIR_dom"/>
</dbReference>
<reference evidence="3 4" key="1">
    <citation type="submission" date="2024-01" db="EMBL/GenBank/DDBJ databases">
        <authorList>
            <person name="Waweru B."/>
        </authorList>
    </citation>
    <scope>NUCLEOTIDE SEQUENCE [LARGE SCALE GENOMIC DNA]</scope>
</reference>
<feature type="domain" description="TIR" evidence="2">
    <location>
        <begin position="13"/>
        <end position="163"/>
    </location>
</feature>
<organism evidence="3 4">
    <name type="scientific">Dovyalis caffra</name>
    <dbReference type="NCBI Taxonomy" id="77055"/>
    <lineage>
        <taxon>Eukaryota</taxon>
        <taxon>Viridiplantae</taxon>
        <taxon>Streptophyta</taxon>
        <taxon>Embryophyta</taxon>
        <taxon>Tracheophyta</taxon>
        <taxon>Spermatophyta</taxon>
        <taxon>Magnoliopsida</taxon>
        <taxon>eudicotyledons</taxon>
        <taxon>Gunneridae</taxon>
        <taxon>Pentapetalae</taxon>
        <taxon>rosids</taxon>
        <taxon>fabids</taxon>
        <taxon>Malpighiales</taxon>
        <taxon>Salicaceae</taxon>
        <taxon>Flacourtieae</taxon>
        <taxon>Dovyalis</taxon>
    </lineage>
</organism>
<dbReference type="InterPro" id="IPR035897">
    <property type="entry name" value="Toll_tir_struct_dom_sf"/>
</dbReference>
<dbReference type="PANTHER" id="PTHR32009:SF152">
    <property type="entry name" value="NEUTRAL_ALKALINE INVERTASE"/>
    <property type="match status" value="1"/>
</dbReference>
<comment type="caution">
    <text evidence="3">The sequence shown here is derived from an EMBL/GenBank/DDBJ whole genome shotgun (WGS) entry which is preliminary data.</text>
</comment>
<keyword evidence="4" id="KW-1185">Reference proteome</keyword>
<evidence type="ECO:0000313" key="4">
    <source>
        <dbReference type="Proteomes" id="UP001314170"/>
    </source>
</evidence>
<sequence>MTEPGSSRSRPKGAYDVFLSFRGKDTRKNFTDHLYTALLQAGIYTFRDDNELTRGDEISKHLLEAIQESKISIVVFSKGYASSRWCLNELVEILECKKRNTDQILLPIFYDINPSDVREQVGSFAKAFDKHEERFKEKAKQWREALEEAGNLSGWNLNDMADG</sequence>
<proteinExistence type="predicted"/>
<evidence type="ECO:0000256" key="1">
    <source>
        <dbReference type="ARBA" id="ARBA00023027"/>
    </source>
</evidence>
<gene>
    <name evidence="3" type="ORF">DCAF_LOCUS25162</name>
</gene>
<dbReference type="PANTHER" id="PTHR32009">
    <property type="entry name" value="TMV RESISTANCE PROTEIN N-LIKE"/>
    <property type="match status" value="1"/>
</dbReference>
<dbReference type="Pfam" id="PF01582">
    <property type="entry name" value="TIR"/>
    <property type="match status" value="1"/>
</dbReference>
<dbReference type="Gene3D" id="3.40.50.10140">
    <property type="entry name" value="Toll/interleukin-1 receptor homology (TIR) domain"/>
    <property type="match status" value="1"/>
</dbReference>
<protein>
    <recommendedName>
        <fullName evidence="2">TIR domain-containing protein</fullName>
    </recommendedName>
</protein>
<evidence type="ECO:0000259" key="2">
    <source>
        <dbReference type="PROSITE" id="PS50104"/>
    </source>
</evidence>
<name>A0AAV1SLN4_9ROSI</name>
<feature type="non-terminal residue" evidence="3">
    <location>
        <position position="163"/>
    </location>
</feature>
<dbReference type="PROSITE" id="PS50104">
    <property type="entry name" value="TIR"/>
    <property type="match status" value="1"/>
</dbReference>
<dbReference type="AlphaFoldDB" id="A0AAV1SLN4"/>
<dbReference type="EMBL" id="CAWUPB010001194">
    <property type="protein sequence ID" value="CAK7354292.1"/>
    <property type="molecule type" value="Genomic_DNA"/>
</dbReference>
<dbReference type="SUPFAM" id="SSF52200">
    <property type="entry name" value="Toll/Interleukin receptor TIR domain"/>
    <property type="match status" value="1"/>
</dbReference>
<dbReference type="SMART" id="SM00255">
    <property type="entry name" value="TIR"/>
    <property type="match status" value="1"/>
</dbReference>
<dbReference type="Proteomes" id="UP001314170">
    <property type="component" value="Unassembled WGS sequence"/>
</dbReference>
<dbReference type="GO" id="GO:0007165">
    <property type="term" value="P:signal transduction"/>
    <property type="evidence" value="ECO:0007669"/>
    <property type="project" value="InterPro"/>
</dbReference>
<accession>A0AAV1SLN4</accession>